<proteinExistence type="predicted"/>
<dbReference type="InterPro" id="IPR036365">
    <property type="entry name" value="PGBD-like_sf"/>
</dbReference>
<sequence length="227" mass="24353">MAVMAVAAVIGLSGGAVTAFFTQPEDLPDPLGLGIPMVNVGCTGEALMIVGRGNDARDLRDSVVDFDAEGARYLEPAKSCDTAYPPYEGAPATYAVYLSGYADTEAACTVRMRNDHKSDMVTVMRAGNTDAVMCPCELDRTSLPEIGGEGLDVTTESAMWTSAYQNMLIRAGSKILNDPKQVTGQFDKVTLDATRAFQAETLLPPLGKVTTDTWVQLRSKACRTYNY</sequence>
<feature type="signal peptide" evidence="1">
    <location>
        <begin position="1"/>
        <end position="18"/>
    </location>
</feature>
<comment type="caution">
    <text evidence="3">The sequence shown here is derived from an EMBL/GenBank/DDBJ whole genome shotgun (WGS) entry which is preliminary data.</text>
</comment>
<evidence type="ECO:0000256" key="1">
    <source>
        <dbReference type="SAM" id="SignalP"/>
    </source>
</evidence>
<dbReference type="SUPFAM" id="SSF47090">
    <property type="entry name" value="PGBD-like"/>
    <property type="match status" value="1"/>
</dbReference>
<keyword evidence="4" id="KW-1185">Reference proteome</keyword>
<dbReference type="EMBL" id="BAAAQQ010000013">
    <property type="protein sequence ID" value="GAA2132832.1"/>
    <property type="molecule type" value="Genomic_DNA"/>
</dbReference>
<evidence type="ECO:0000259" key="2">
    <source>
        <dbReference type="Pfam" id="PF01471"/>
    </source>
</evidence>
<name>A0ABP5KP43_9ACTN</name>
<dbReference type="InterPro" id="IPR036366">
    <property type="entry name" value="PGBDSf"/>
</dbReference>
<dbReference type="Gene3D" id="1.10.101.10">
    <property type="entry name" value="PGBD-like superfamily/PGBD"/>
    <property type="match status" value="1"/>
</dbReference>
<dbReference type="Proteomes" id="UP001500575">
    <property type="component" value="Unassembled WGS sequence"/>
</dbReference>
<dbReference type="InterPro" id="IPR002477">
    <property type="entry name" value="Peptidoglycan-bd-like"/>
</dbReference>
<protein>
    <recommendedName>
        <fullName evidence="2">Peptidoglycan binding-like domain-containing protein</fullName>
    </recommendedName>
</protein>
<reference evidence="4" key="1">
    <citation type="journal article" date="2019" name="Int. J. Syst. Evol. Microbiol.">
        <title>The Global Catalogue of Microorganisms (GCM) 10K type strain sequencing project: providing services to taxonomists for standard genome sequencing and annotation.</title>
        <authorList>
            <consortium name="The Broad Institute Genomics Platform"/>
            <consortium name="The Broad Institute Genome Sequencing Center for Infectious Disease"/>
            <person name="Wu L."/>
            <person name="Ma J."/>
        </authorList>
    </citation>
    <scope>NUCLEOTIDE SEQUENCE [LARGE SCALE GENOMIC DNA]</scope>
    <source>
        <strain evidence="4">JCM 16021</strain>
    </source>
</reference>
<feature type="domain" description="Peptidoglycan binding-like" evidence="2">
    <location>
        <begin position="163"/>
        <end position="217"/>
    </location>
</feature>
<keyword evidence="1" id="KW-0732">Signal</keyword>
<evidence type="ECO:0000313" key="3">
    <source>
        <dbReference type="EMBL" id="GAA2132832.1"/>
    </source>
</evidence>
<accession>A0ABP5KP43</accession>
<organism evidence="3 4">
    <name type="scientific">Nocardioides bigeumensis</name>
    <dbReference type="NCBI Taxonomy" id="433657"/>
    <lineage>
        <taxon>Bacteria</taxon>
        <taxon>Bacillati</taxon>
        <taxon>Actinomycetota</taxon>
        <taxon>Actinomycetes</taxon>
        <taxon>Propionibacteriales</taxon>
        <taxon>Nocardioidaceae</taxon>
        <taxon>Nocardioides</taxon>
    </lineage>
</organism>
<dbReference type="Pfam" id="PF01471">
    <property type="entry name" value="PG_binding_1"/>
    <property type="match status" value="1"/>
</dbReference>
<gene>
    <name evidence="3" type="ORF">GCM10009843_37740</name>
</gene>
<feature type="chain" id="PRO_5045629760" description="Peptidoglycan binding-like domain-containing protein" evidence="1">
    <location>
        <begin position="19"/>
        <end position="227"/>
    </location>
</feature>
<evidence type="ECO:0000313" key="4">
    <source>
        <dbReference type="Proteomes" id="UP001500575"/>
    </source>
</evidence>